<dbReference type="PANTHER" id="PTHR24421">
    <property type="entry name" value="NITRATE/NITRITE SENSOR PROTEIN NARX-RELATED"/>
    <property type="match status" value="1"/>
</dbReference>
<evidence type="ECO:0000256" key="2">
    <source>
        <dbReference type="ARBA" id="ARBA00012438"/>
    </source>
</evidence>
<gene>
    <name evidence="11" type="ORF">ACFYXQ_27035</name>
</gene>
<keyword evidence="12" id="KW-1185">Reference proteome</keyword>
<feature type="transmembrane region" description="Helical" evidence="9">
    <location>
        <begin position="119"/>
        <end position="142"/>
    </location>
</feature>
<evidence type="ECO:0000259" key="10">
    <source>
        <dbReference type="Pfam" id="PF07730"/>
    </source>
</evidence>
<evidence type="ECO:0000256" key="7">
    <source>
        <dbReference type="ARBA" id="ARBA00022840"/>
    </source>
</evidence>
<comment type="caution">
    <text evidence="11">The sequence shown here is derived from an EMBL/GenBank/DDBJ whole genome shotgun (WGS) entry which is preliminary data.</text>
</comment>
<dbReference type="Gene3D" id="1.20.5.1930">
    <property type="match status" value="1"/>
</dbReference>
<dbReference type="PANTHER" id="PTHR24421:SF10">
    <property type="entry name" value="NITRATE_NITRITE SENSOR PROTEIN NARQ"/>
    <property type="match status" value="1"/>
</dbReference>
<dbReference type="InterPro" id="IPR036890">
    <property type="entry name" value="HATPase_C_sf"/>
</dbReference>
<evidence type="ECO:0000256" key="3">
    <source>
        <dbReference type="ARBA" id="ARBA00022553"/>
    </source>
</evidence>
<keyword evidence="3" id="KW-0597">Phosphoprotein</keyword>
<evidence type="ECO:0000313" key="11">
    <source>
        <dbReference type="EMBL" id="MFF3571440.1"/>
    </source>
</evidence>
<dbReference type="RefSeq" id="WP_040826408.1">
    <property type="nucleotide sequence ID" value="NZ_JBIAQY010000010.1"/>
</dbReference>
<feature type="transmembrane region" description="Helical" evidence="9">
    <location>
        <begin position="179"/>
        <end position="198"/>
    </location>
</feature>
<keyword evidence="6 11" id="KW-0418">Kinase</keyword>
<organism evidence="11 12">
    <name type="scientific">Nocardia jiangxiensis</name>
    <dbReference type="NCBI Taxonomy" id="282685"/>
    <lineage>
        <taxon>Bacteria</taxon>
        <taxon>Bacillati</taxon>
        <taxon>Actinomycetota</taxon>
        <taxon>Actinomycetes</taxon>
        <taxon>Mycobacteriales</taxon>
        <taxon>Nocardiaceae</taxon>
        <taxon>Nocardia</taxon>
    </lineage>
</organism>
<dbReference type="GO" id="GO:0016301">
    <property type="term" value="F:kinase activity"/>
    <property type="evidence" value="ECO:0007669"/>
    <property type="project" value="UniProtKB-KW"/>
</dbReference>
<protein>
    <recommendedName>
        <fullName evidence="2">histidine kinase</fullName>
        <ecNumber evidence="2">2.7.13.3</ecNumber>
    </recommendedName>
</protein>
<keyword evidence="7" id="KW-0067">ATP-binding</keyword>
<keyword evidence="4" id="KW-0808">Transferase</keyword>
<dbReference type="Gene3D" id="3.30.565.10">
    <property type="entry name" value="Histidine kinase-like ATPase, C-terminal domain"/>
    <property type="match status" value="1"/>
</dbReference>
<keyword evidence="8" id="KW-0902">Two-component regulatory system</keyword>
<feature type="transmembrane region" description="Helical" evidence="9">
    <location>
        <begin position="89"/>
        <end position="107"/>
    </location>
</feature>
<evidence type="ECO:0000256" key="8">
    <source>
        <dbReference type="ARBA" id="ARBA00023012"/>
    </source>
</evidence>
<sequence length="454" mass="48857">MEVLRIIVLTAAAVLLAVVAWKAIVGWRHARQRIVDFWHDPRGTFEQHIAELPFDYPPAVIVSADLALSIAAMTGVIQRHGYLGTTLPILALLLVTFAFPILTVFGVPPRPVPLCIVGLIAQGMFLLQPVPLDASPFVLVVVAGEVAAIASKRISLPFAALAILQLLLFHIVGPGIDSLPAYLVGIVLGTLVGLMMQYQRLYLYQERENQEIRAARAADEERRRIAREVHDVIAHSLSVTLLHLTAARHSLQTDRDVEEAIDALSDAERLGRQAMADIRHTVGLLDQRPSSLTPEPGMDDIAALVEDFVRAGLDVDYSMSGDITTVSATTGLALFRISQESLANIAKHAPDAAATLRIEVSDTRVSAVVTNTLAGPAPTRRGRGMGISGMRQRATLIGGSLTAGPADGRWEVHAGFPIADPATGLTCPVSGPEDHLRSVRDAFTALTRKLQEGM</sequence>
<dbReference type="CDD" id="cd16917">
    <property type="entry name" value="HATPase_UhpB-NarQ-NarX-like"/>
    <property type="match status" value="1"/>
</dbReference>
<accession>A0ABW6S561</accession>
<dbReference type="Pfam" id="PF07730">
    <property type="entry name" value="HisKA_3"/>
    <property type="match status" value="1"/>
</dbReference>
<dbReference type="EC" id="2.7.13.3" evidence="2"/>
<keyword evidence="9" id="KW-0472">Membrane</keyword>
<dbReference type="SUPFAM" id="SSF55874">
    <property type="entry name" value="ATPase domain of HSP90 chaperone/DNA topoisomerase II/histidine kinase"/>
    <property type="match status" value="1"/>
</dbReference>
<evidence type="ECO:0000313" key="12">
    <source>
        <dbReference type="Proteomes" id="UP001601992"/>
    </source>
</evidence>
<feature type="transmembrane region" description="Helical" evidence="9">
    <location>
        <begin position="154"/>
        <end position="173"/>
    </location>
</feature>
<keyword evidence="9" id="KW-1133">Transmembrane helix</keyword>
<reference evidence="11 12" key="1">
    <citation type="submission" date="2024-10" db="EMBL/GenBank/DDBJ databases">
        <title>The Natural Products Discovery Center: Release of the First 8490 Sequenced Strains for Exploring Actinobacteria Biosynthetic Diversity.</title>
        <authorList>
            <person name="Kalkreuter E."/>
            <person name="Kautsar S.A."/>
            <person name="Yang D."/>
            <person name="Bader C.D."/>
            <person name="Teijaro C.N."/>
            <person name="Fluegel L."/>
            <person name="Davis C.M."/>
            <person name="Simpson J.R."/>
            <person name="Lauterbach L."/>
            <person name="Steele A.D."/>
            <person name="Gui C."/>
            <person name="Meng S."/>
            <person name="Li G."/>
            <person name="Viehrig K."/>
            <person name="Ye F."/>
            <person name="Su P."/>
            <person name="Kiefer A.F."/>
            <person name="Nichols A."/>
            <person name="Cepeda A.J."/>
            <person name="Yan W."/>
            <person name="Fan B."/>
            <person name="Jiang Y."/>
            <person name="Adhikari A."/>
            <person name="Zheng C.-J."/>
            <person name="Schuster L."/>
            <person name="Cowan T.M."/>
            <person name="Smanski M.J."/>
            <person name="Chevrette M.G."/>
            <person name="De Carvalho L.P.S."/>
            <person name="Shen B."/>
        </authorList>
    </citation>
    <scope>NUCLEOTIDE SEQUENCE [LARGE SCALE GENOMIC DNA]</scope>
    <source>
        <strain evidence="11 12">NPDC002593</strain>
    </source>
</reference>
<evidence type="ECO:0000256" key="5">
    <source>
        <dbReference type="ARBA" id="ARBA00022741"/>
    </source>
</evidence>
<proteinExistence type="predicted"/>
<evidence type="ECO:0000256" key="6">
    <source>
        <dbReference type="ARBA" id="ARBA00022777"/>
    </source>
</evidence>
<keyword evidence="9" id="KW-0812">Transmembrane</keyword>
<feature type="domain" description="Signal transduction histidine kinase subgroup 3 dimerisation and phosphoacceptor" evidence="10">
    <location>
        <begin position="221"/>
        <end position="286"/>
    </location>
</feature>
<evidence type="ECO:0000256" key="4">
    <source>
        <dbReference type="ARBA" id="ARBA00022679"/>
    </source>
</evidence>
<evidence type="ECO:0000256" key="9">
    <source>
        <dbReference type="SAM" id="Phobius"/>
    </source>
</evidence>
<dbReference type="Proteomes" id="UP001601992">
    <property type="component" value="Unassembled WGS sequence"/>
</dbReference>
<dbReference type="InterPro" id="IPR050482">
    <property type="entry name" value="Sensor_HK_TwoCompSys"/>
</dbReference>
<evidence type="ECO:0000256" key="1">
    <source>
        <dbReference type="ARBA" id="ARBA00000085"/>
    </source>
</evidence>
<dbReference type="EMBL" id="JBIAQY010000010">
    <property type="protein sequence ID" value="MFF3571440.1"/>
    <property type="molecule type" value="Genomic_DNA"/>
</dbReference>
<keyword evidence="5" id="KW-0547">Nucleotide-binding</keyword>
<name>A0ABW6S561_9NOCA</name>
<comment type="catalytic activity">
    <reaction evidence="1">
        <text>ATP + protein L-histidine = ADP + protein N-phospho-L-histidine.</text>
        <dbReference type="EC" id="2.7.13.3"/>
    </reaction>
</comment>
<dbReference type="InterPro" id="IPR011712">
    <property type="entry name" value="Sig_transdc_His_kin_sub3_dim/P"/>
</dbReference>